<dbReference type="InterPro" id="IPR019267">
    <property type="entry name" value="CRISPR-assoc_Cas6_C"/>
</dbReference>
<protein>
    <recommendedName>
        <fullName evidence="1">CRISPR-associated protein Cas6 C-terminal domain-containing protein</fullName>
    </recommendedName>
</protein>
<comment type="caution">
    <text evidence="2">The sequence shown here is derived from an EMBL/GenBank/DDBJ whole genome shotgun (WGS) entry which is preliminary data.</text>
</comment>
<dbReference type="CDD" id="cd21141">
    <property type="entry name" value="Cas6_III-like"/>
    <property type="match status" value="1"/>
</dbReference>
<dbReference type="EMBL" id="NHOC01000014">
    <property type="protein sequence ID" value="OUM19579.1"/>
    <property type="molecule type" value="Genomic_DNA"/>
</dbReference>
<evidence type="ECO:0000313" key="2">
    <source>
        <dbReference type="EMBL" id="OUM19579.1"/>
    </source>
</evidence>
<evidence type="ECO:0000259" key="1">
    <source>
        <dbReference type="Pfam" id="PF10040"/>
    </source>
</evidence>
<reference evidence="2 3" key="1">
    <citation type="submission" date="2017-05" db="EMBL/GenBank/DDBJ databases">
        <title>Butyricicoccus porcorum sp. nov. a butyrate-producing bacterium from the swine intestinal tract.</title>
        <authorList>
            <person name="Trachsel J."/>
            <person name="Humphrey S."/>
            <person name="Allen H.K."/>
        </authorList>
    </citation>
    <scope>NUCLEOTIDE SEQUENCE [LARGE SCALE GENOMIC DNA]</scope>
    <source>
        <strain evidence="2">BB10</strain>
    </source>
</reference>
<dbReference type="Gene3D" id="3.30.70.1900">
    <property type="match status" value="1"/>
</dbReference>
<dbReference type="OrthoDB" id="425607at2"/>
<gene>
    <name evidence="2" type="ORF">CBW42_12425</name>
</gene>
<accession>A0A252F1H9</accession>
<sequence length="254" mass="28549">MQGGIVMIQKFKLTVKQQNGNPVPSFWSYRMYSAILEQFPPVFVDLLHEQGYTGISQYISFERETGQSIWTISLLQDTAIESAAPVLMDLDSLDLHGGTISIVKKEIYPSFSAKELLEFSANSPDANLIKLIFPNTTSFKSNGRYAIFPSEELILHSLMDKWNAVFPECAMQDMDAFRLLLQGIHIREYKLRSSRYRLKQTAIPGFNGELILGARLAAPMMELWKLLCAFAQYSGIGIKTALGMGGTQIDYVTI</sequence>
<dbReference type="Proteomes" id="UP000194903">
    <property type="component" value="Unassembled WGS sequence"/>
</dbReference>
<organism evidence="2 3">
    <name type="scientific">Butyricicoccus porcorum</name>
    <dbReference type="NCBI Taxonomy" id="1945634"/>
    <lineage>
        <taxon>Bacteria</taxon>
        <taxon>Bacillati</taxon>
        <taxon>Bacillota</taxon>
        <taxon>Clostridia</taxon>
        <taxon>Eubacteriales</taxon>
        <taxon>Butyricicoccaceae</taxon>
        <taxon>Butyricicoccus</taxon>
    </lineage>
</organism>
<dbReference type="AlphaFoldDB" id="A0A252F1H9"/>
<feature type="domain" description="CRISPR-associated protein Cas6 C-terminal" evidence="1">
    <location>
        <begin position="136"/>
        <end position="246"/>
    </location>
</feature>
<proteinExistence type="predicted"/>
<keyword evidence="3" id="KW-1185">Reference proteome</keyword>
<dbReference type="Pfam" id="PF10040">
    <property type="entry name" value="CRISPR_Cas6"/>
    <property type="match status" value="1"/>
</dbReference>
<name>A0A252F1H9_9FIRM</name>
<evidence type="ECO:0000313" key="3">
    <source>
        <dbReference type="Proteomes" id="UP000194903"/>
    </source>
</evidence>